<dbReference type="GO" id="GO:0005886">
    <property type="term" value="C:plasma membrane"/>
    <property type="evidence" value="ECO:0007669"/>
    <property type="project" value="UniProtKB-SubCell"/>
</dbReference>
<feature type="disulfide bond" evidence="11">
    <location>
        <begin position="31"/>
        <end position="36"/>
    </location>
</feature>
<dbReference type="Gene3D" id="2.60.40.1960">
    <property type="match status" value="1"/>
</dbReference>
<dbReference type="RefSeq" id="XP_033521816.1">
    <property type="nucleotide sequence ID" value="XM_033666078.1"/>
</dbReference>
<dbReference type="InterPro" id="IPR034164">
    <property type="entry name" value="Pepsin-like_dom"/>
</dbReference>
<evidence type="ECO:0000313" key="13">
    <source>
        <dbReference type="EMBL" id="KAF2127427.1"/>
    </source>
</evidence>
<protein>
    <submittedName>
        <fullName evidence="13">Acid protease</fullName>
    </submittedName>
</protein>
<comment type="subcellular location">
    <subcellularLocation>
        <location evidence="1">Cell membrane</location>
    </subcellularLocation>
</comment>
<dbReference type="EMBL" id="ML977511">
    <property type="protein sequence ID" value="KAF2127427.1"/>
    <property type="molecule type" value="Genomic_DNA"/>
</dbReference>
<dbReference type="CDD" id="cd05471">
    <property type="entry name" value="pepsin_like"/>
    <property type="match status" value="1"/>
</dbReference>
<evidence type="ECO:0000256" key="5">
    <source>
        <dbReference type="ARBA" id="ARBA00022750"/>
    </source>
</evidence>
<dbReference type="InterPro" id="IPR021109">
    <property type="entry name" value="Peptidase_aspartic_dom_sf"/>
</dbReference>
<feature type="active site" evidence="10">
    <location>
        <position position="204"/>
    </location>
</feature>
<dbReference type="PANTHER" id="PTHR47966">
    <property type="entry name" value="BETA-SITE APP-CLEAVING ENZYME, ISOFORM A-RELATED"/>
    <property type="match status" value="1"/>
</dbReference>
<dbReference type="GO" id="GO:0006508">
    <property type="term" value="P:proteolysis"/>
    <property type="evidence" value="ECO:0007669"/>
    <property type="project" value="UniProtKB-KW"/>
</dbReference>
<comment type="similarity">
    <text evidence="2">Belongs to the peptidase A1 family.</text>
</comment>
<dbReference type="Proteomes" id="UP000799771">
    <property type="component" value="Unassembled WGS sequence"/>
</dbReference>
<proteinExistence type="inferred from homology"/>
<keyword evidence="3" id="KW-1003">Cell membrane</keyword>
<keyword evidence="8" id="KW-0325">Glycoprotein</keyword>
<dbReference type="GO" id="GO:0004190">
    <property type="term" value="F:aspartic-type endopeptidase activity"/>
    <property type="evidence" value="ECO:0007669"/>
    <property type="project" value="UniProtKB-KW"/>
</dbReference>
<keyword evidence="6" id="KW-0378">Hydrolase</keyword>
<name>A0A6A6A9B1_9PLEO</name>
<keyword evidence="11" id="KW-1015">Disulfide bond</keyword>
<evidence type="ECO:0000256" key="2">
    <source>
        <dbReference type="ARBA" id="ARBA00007447"/>
    </source>
</evidence>
<dbReference type="SUPFAM" id="SSF50630">
    <property type="entry name" value="Acid proteases"/>
    <property type="match status" value="1"/>
</dbReference>
<evidence type="ECO:0000256" key="4">
    <source>
        <dbReference type="ARBA" id="ARBA00022670"/>
    </source>
</evidence>
<evidence type="ECO:0000256" key="8">
    <source>
        <dbReference type="ARBA" id="ARBA00023180"/>
    </source>
</evidence>
<keyword evidence="5" id="KW-0064">Aspartyl protease</keyword>
<dbReference type="FunFam" id="2.40.70.10:FF:000060">
    <property type="entry name" value="Aspartic-type endopeptidase ctsD"/>
    <property type="match status" value="1"/>
</dbReference>
<organism evidence="13 14">
    <name type="scientific">Dothidotthia symphoricarpi CBS 119687</name>
    <dbReference type="NCBI Taxonomy" id="1392245"/>
    <lineage>
        <taxon>Eukaryota</taxon>
        <taxon>Fungi</taxon>
        <taxon>Dikarya</taxon>
        <taxon>Ascomycota</taxon>
        <taxon>Pezizomycotina</taxon>
        <taxon>Dothideomycetes</taxon>
        <taxon>Pleosporomycetidae</taxon>
        <taxon>Pleosporales</taxon>
        <taxon>Dothidotthiaceae</taxon>
        <taxon>Dothidotthia</taxon>
    </lineage>
</organism>
<gene>
    <name evidence="13" type="ORF">P153DRAFT_345099</name>
</gene>
<dbReference type="OrthoDB" id="660550at2759"/>
<dbReference type="AlphaFoldDB" id="A0A6A6A9B1"/>
<keyword evidence="9" id="KW-0449">Lipoprotein</keyword>
<feature type="domain" description="Peptidase A1" evidence="12">
    <location>
        <begin position="1"/>
        <end position="309"/>
    </location>
</feature>
<dbReference type="GeneID" id="54406510"/>
<keyword evidence="14" id="KW-1185">Reference proteome</keyword>
<dbReference type="PRINTS" id="PR00792">
    <property type="entry name" value="PEPSIN"/>
</dbReference>
<accession>A0A6A6A9B1</accession>
<evidence type="ECO:0000256" key="11">
    <source>
        <dbReference type="PIRSR" id="PIRSR601461-2"/>
    </source>
</evidence>
<evidence type="ECO:0000256" key="6">
    <source>
        <dbReference type="ARBA" id="ARBA00022801"/>
    </source>
</evidence>
<feature type="active site" evidence="10">
    <location>
        <position position="18"/>
    </location>
</feature>
<sequence>MVAVTFGDSKEEYHLLLDSAASNTWVMGQDCKSDSCSTHTTFGAGDSSTLKTQKDSFNVTYGTGSVSGTLAEDTLHIGSLSPSFTFGLATNVSQEFRSYPMDGILGIGRGEKVVGTTESPQVMDVLSSSKLIGAKLYGIHLSRNTDGLNDGELNLGEVNTDRFDGDLNWSDCVENETGFWEIPISDAGVNGKTLGLNGRTAIMDTGTSFVLMPPADALAIHTQITGYKQSGETFSVPCDTKAVIQVSFNQKAYNISTEDWLGDKLDSGLCRSNIVGRQTFSATQWLVGDVFLKNVYSVFDFDGSRVGLGESENAGTSVSTASASLIALMAAFASVSIFM</sequence>
<evidence type="ECO:0000256" key="1">
    <source>
        <dbReference type="ARBA" id="ARBA00004236"/>
    </source>
</evidence>
<evidence type="ECO:0000256" key="3">
    <source>
        <dbReference type="ARBA" id="ARBA00022475"/>
    </source>
</evidence>
<dbReference type="PANTHER" id="PTHR47966:SF75">
    <property type="entry name" value="ENDOPEPTIDASE (CTSD), PUTATIVE (AFU_ORTHOLOGUE AFUA_4G07040)-RELATED"/>
    <property type="match status" value="1"/>
</dbReference>
<dbReference type="InterPro" id="IPR033121">
    <property type="entry name" value="PEPTIDASE_A1"/>
</dbReference>
<dbReference type="Pfam" id="PF00026">
    <property type="entry name" value="Asp"/>
    <property type="match status" value="1"/>
</dbReference>
<dbReference type="PROSITE" id="PS51767">
    <property type="entry name" value="PEPTIDASE_A1"/>
    <property type="match status" value="1"/>
</dbReference>
<dbReference type="Gene3D" id="2.40.70.10">
    <property type="entry name" value="Acid Proteases"/>
    <property type="match status" value="2"/>
</dbReference>
<keyword evidence="4 13" id="KW-0645">Protease</keyword>
<evidence type="ECO:0000259" key="12">
    <source>
        <dbReference type="PROSITE" id="PS51767"/>
    </source>
</evidence>
<dbReference type="InterPro" id="IPR001461">
    <property type="entry name" value="Aspartic_peptidase_A1"/>
</dbReference>
<evidence type="ECO:0000256" key="9">
    <source>
        <dbReference type="ARBA" id="ARBA00023288"/>
    </source>
</evidence>
<reference evidence="13" key="1">
    <citation type="journal article" date="2020" name="Stud. Mycol.">
        <title>101 Dothideomycetes genomes: a test case for predicting lifestyles and emergence of pathogens.</title>
        <authorList>
            <person name="Haridas S."/>
            <person name="Albert R."/>
            <person name="Binder M."/>
            <person name="Bloem J."/>
            <person name="Labutti K."/>
            <person name="Salamov A."/>
            <person name="Andreopoulos B."/>
            <person name="Baker S."/>
            <person name="Barry K."/>
            <person name="Bills G."/>
            <person name="Bluhm B."/>
            <person name="Cannon C."/>
            <person name="Castanera R."/>
            <person name="Culley D."/>
            <person name="Daum C."/>
            <person name="Ezra D."/>
            <person name="Gonzalez J."/>
            <person name="Henrissat B."/>
            <person name="Kuo A."/>
            <person name="Liang C."/>
            <person name="Lipzen A."/>
            <person name="Lutzoni F."/>
            <person name="Magnuson J."/>
            <person name="Mondo S."/>
            <person name="Nolan M."/>
            <person name="Ohm R."/>
            <person name="Pangilinan J."/>
            <person name="Park H.-J."/>
            <person name="Ramirez L."/>
            <person name="Alfaro M."/>
            <person name="Sun H."/>
            <person name="Tritt A."/>
            <person name="Yoshinaga Y."/>
            <person name="Zwiers L.-H."/>
            <person name="Turgeon B."/>
            <person name="Goodwin S."/>
            <person name="Spatafora J."/>
            <person name="Crous P."/>
            <person name="Grigoriev I."/>
        </authorList>
    </citation>
    <scope>NUCLEOTIDE SEQUENCE</scope>
    <source>
        <strain evidence="13">CBS 119687</strain>
    </source>
</reference>
<evidence type="ECO:0000256" key="10">
    <source>
        <dbReference type="PIRSR" id="PIRSR601461-1"/>
    </source>
</evidence>
<evidence type="ECO:0000313" key="14">
    <source>
        <dbReference type="Proteomes" id="UP000799771"/>
    </source>
</evidence>
<keyword evidence="7" id="KW-0472">Membrane</keyword>
<evidence type="ECO:0000256" key="7">
    <source>
        <dbReference type="ARBA" id="ARBA00023136"/>
    </source>
</evidence>